<keyword evidence="2" id="KW-1185">Reference proteome</keyword>
<dbReference type="Pfam" id="PF19135">
    <property type="entry name" value="DUF5818"/>
    <property type="match status" value="1"/>
</dbReference>
<proteinExistence type="predicted"/>
<dbReference type="AlphaFoldDB" id="A0A7X5UWD8"/>
<sequence length="66" mass="7641">MAAKHRQAIGVLRRFPQKQIYLATEHGHLWRLEVDDDRILGLVGLRVQVEGRQRGDLIIVEAIKRT</sequence>
<organism evidence="1 2">
    <name type="scientific">Sphingomonas leidyi</name>
    <dbReference type="NCBI Taxonomy" id="68569"/>
    <lineage>
        <taxon>Bacteria</taxon>
        <taxon>Pseudomonadati</taxon>
        <taxon>Pseudomonadota</taxon>
        <taxon>Alphaproteobacteria</taxon>
        <taxon>Sphingomonadales</taxon>
        <taxon>Sphingomonadaceae</taxon>
        <taxon>Sphingomonas</taxon>
    </lineage>
</organism>
<gene>
    <name evidence="1" type="ORF">FHR20_000369</name>
</gene>
<dbReference type="Proteomes" id="UP000564677">
    <property type="component" value="Unassembled WGS sequence"/>
</dbReference>
<accession>A0A7X5UWD8</accession>
<name>A0A7X5UWD8_9SPHN</name>
<evidence type="ECO:0000313" key="1">
    <source>
        <dbReference type="EMBL" id="NIJ63438.1"/>
    </source>
</evidence>
<dbReference type="RefSeq" id="WP_167297963.1">
    <property type="nucleotide sequence ID" value="NZ_JAASQV010000001.1"/>
</dbReference>
<comment type="caution">
    <text evidence="1">The sequence shown here is derived from an EMBL/GenBank/DDBJ whole genome shotgun (WGS) entry which is preliminary data.</text>
</comment>
<protein>
    <submittedName>
        <fullName evidence="1">Uncharacterized protein</fullName>
    </submittedName>
</protein>
<evidence type="ECO:0000313" key="2">
    <source>
        <dbReference type="Proteomes" id="UP000564677"/>
    </source>
</evidence>
<dbReference type="EMBL" id="JAASQV010000001">
    <property type="protein sequence ID" value="NIJ63438.1"/>
    <property type="molecule type" value="Genomic_DNA"/>
</dbReference>
<dbReference type="InterPro" id="IPR043856">
    <property type="entry name" value="DUF5818"/>
</dbReference>
<reference evidence="1 2" key="1">
    <citation type="submission" date="2020-03" db="EMBL/GenBank/DDBJ databases">
        <title>Genomic Encyclopedia of Type Strains, Phase IV (KMG-IV): sequencing the most valuable type-strain genomes for metagenomic binning, comparative biology and taxonomic classification.</title>
        <authorList>
            <person name="Goeker M."/>
        </authorList>
    </citation>
    <scope>NUCLEOTIDE SEQUENCE [LARGE SCALE GENOMIC DNA]</scope>
    <source>
        <strain evidence="1 2">DSM 4733</strain>
    </source>
</reference>